<feature type="compositionally biased region" description="Low complexity" evidence="11">
    <location>
        <begin position="282"/>
        <end position="292"/>
    </location>
</feature>
<dbReference type="PANTHER" id="PTHR12143:SF19">
    <property type="entry name" value="PEPTIDE-N(4)-(N-ACETYL-BETA-GLUCOSAMINYL)ASPARAGINE AMIDASE"/>
    <property type="match status" value="1"/>
</dbReference>
<dbReference type="InterPro" id="IPR002931">
    <property type="entry name" value="Transglutaminase-like"/>
</dbReference>
<dbReference type="Pfam" id="PF01841">
    <property type="entry name" value="Transglut_core"/>
    <property type="match status" value="1"/>
</dbReference>
<dbReference type="PANTHER" id="PTHR12143">
    <property type="entry name" value="PEPTIDE N-GLYCANASE PNGASE -RELATED"/>
    <property type="match status" value="1"/>
</dbReference>
<dbReference type="InterPro" id="IPR050883">
    <property type="entry name" value="PNGase"/>
</dbReference>
<evidence type="ECO:0000256" key="6">
    <source>
        <dbReference type="ARBA" id="ARBA00018546"/>
    </source>
</evidence>
<comment type="caution">
    <text evidence="13">The sequence shown here is derived from an EMBL/GenBank/DDBJ whole genome shotgun (WGS) entry which is preliminary data.</text>
</comment>
<evidence type="ECO:0000256" key="5">
    <source>
        <dbReference type="ARBA" id="ARBA00012158"/>
    </source>
</evidence>
<reference evidence="13 14" key="1">
    <citation type="journal article" date="2024" name="Nat. Commun.">
        <title>Phylogenomics reveals the evolutionary origins of lichenization in chlorophyte algae.</title>
        <authorList>
            <person name="Puginier C."/>
            <person name="Libourel C."/>
            <person name="Otte J."/>
            <person name="Skaloud P."/>
            <person name="Haon M."/>
            <person name="Grisel S."/>
            <person name="Petersen M."/>
            <person name="Berrin J.G."/>
            <person name="Delaux P.M."/>
            <person name="Dal Grande F."/>
            <person name="Keller J."/>
        </authorList>
    </citation>
    <scope>NUCLEOTIDE SEQUENCE [LARGE SCALE GENOMIC DNA]</scope>
    <source>
        <strain evidence="13 14">SAG 2036</strain>
    </source>
</reference>
<evidence type="ECO:0000256" key="8">
    <source>
        <dbReference type="ARBA" id="ARBA00022723"/>
    </source>
</evidence>
<dbReference type="Proteomes" id="UP001465755">
    <property type="component" value="Unassembled WGS sequence"/>
</dbReference>
<feature type="region of interest" description="Disordered" evidence="11">
    <location>
        <begin position="1"/>
        <end position="29"/>
    </location>
</feature>
<evidence type="ECO:0000313" key="13">
    <source>
        <dbReference type="EMBL" id="KAK9802630.1"/>
    </source>
</evidence>
<feature type="compositionally biased region" description="Basic and acidic residues" evidence="11">
    <location>
        <begin position="297"/>
        <end position="312"/>
    </location>
</feature>
<dbReference type="EMBL" id="JALJOQ010000070">
    <property type="protein sequence ID" value="KAK9802630.1"/>
    <property type="molecule type" value="Genomic_DNA"/>
</dbReference>
<dbReference type="InterPro" id="IPR008979">
    <property type="entry name" value="Galactose-bd-like_sf"/>
</dbReference>
<keyword evidence="8" id="KW-0479">Metal-binding</keyword>
<comment type="subcellular location">
    <subcellularLocation>
        <location evidence="3">Cytoplasm</location>
    </subcellularLocation>
</comment>
<dbReference type="AlphaFoldDB" id="A0AAW1NX72"/>
<sequence>MSHDADEQLARQLQEEENRAAGQGQVLPPSMLGSMQDGLQCARRCEDELVQAMAFSVLPMEQLQAQASEAVEVSSAMGEDPAVALPDALAETLLAWFKLSFFSWVDKLPCERCGNGNTQNVGIETLRPGAPNCSFPPRSEELQGGAQRVELYRCDHCVPAHISRFPRYNDPQALLDSRKGRCGEWAKCFGLCCRAAGLDVRWIYDMSDHTWVEYYSSAMGRWLHMDPCEAAYDKPLLYEQGWGKKLHDVIACHHLGLYDLAAYPGKQSGAADWRQQRGETGASSAAPAKAPATRYVKAHDERVASDRPDRLRGGFVRASGENKPHEGVAKVADGNPHSKWLDFGGANGRETWLEYSLSQQATPVTVTSFELTSANDFPERDPRDFVLEGSTSTADGWRHLAAANNASFLGRHATLSFDVSSSQPCRRWRLRITALRDNSAANCVQLSGFALFAKPAAPNQSPAKISEQRQGLEQEGRWRRAALLSR</sequence>
<name>A0AAW1NX72_9CHLO</name>
<dbReference type="GO" id="GO:0000224">
    <property type="term" value="F:peptide-N4-(N-acetyl-beta-glucosaminyl)asparagine amidase activity"/>
    <property type="evidence" value="ECO:0007669"/>
    <property type="project" value="UniProtKB-EC"/>
</dbReference>
<dbReference type="Gene3D" id="3.10.620.30">
    <property type="match status" value="2"/>
</dbReference>
<dbReference type="GO" id="GO:0046872">
    <property type="term" value="F:metal ion binding"/>
    <property type="evidence" value="ECO:0007669"/>
    <property type="project" value="UniProtKB-KW"/>
</dbReference>
<feature type="domain" description="Transglutaminase-like" evidence="12">
    <location>
        <begin position="174"/>
        <end position="229"/>
    </location>
</feature>
<dbReference type="SUPFAM" id="SSF49785">
    <property type="entry name" value="Galactose-binding domain-like"/>
    <property type="match status" value="1"/>
</dbReference>
<dbReference type="GO" id="GO:0006516">
    <property type="term" value="P:glycoprotein catabolic process"/>
    <property type="evidence" value="ECO:0007669"/>
    <property type="project" value="TreeGrafter"/>
</dbReference>
<dbReference type="GO" id="GO:0005634">
    <property type="term" value="C:nucleus"/>
    <property type="evidence" value="ECO:0007669"/>
    <property type="project" value="TreeGrafter"/>
</dbReference>
<comment type="similarity">
    <text evidence="4">Belongs to the transglutaminase-like superfamily. PNGase family.</text>
</comment>
<keyword evidence="7" id="KW-0963">Cytoplasm</keyword>
<keyword evidence="9" id="KW-0862">Zinc</keyword>
<dbReference type="SMART" id="SM00460">
    <property type="entry name" value="TGc"/>
    <property type="match status" value="1"/>
</dbReference>
<comment type="cofactor">
    <cofactor evidence="2">
        <name>Zn(2+)</name>
        <dbReference type="ChEBI" id="CHEBI:29105"/>
    </cofactor>
</comment>
<dbReference type="InterPro" id="IPR038765">
    <property type="entry name" value="Papain-like_cys_pep_sf"/>
</dbReference>
<feature type="compositionally biased region" description="Basic and acidic residues" evidence="11">
    <location>
        <begin position="1"/>
        <end position="19"/>
    </location>
</feature>
<comment type="catalytic activity">
    <reaction evidence="1">
        <text>Hydrolysis of an N(4)-(acetyl-beta-D-glucosaminyl)asparagine residue in which the glucosamine residue may be further glycosylated, to yield a (substituted) N-acetyl-beta-D-glucosaminylamine and a peptide containing an aspartate residue.</text>
        <dbReference type="EC" id="3.5.1.52"/>
    </reaction>
</comment>
<evidence type="ECO:0000256" key="7">
    <source>
        <dbReference type="ARBA" id="ARBA00022490"/>
    </source>
</evidence>
<protein>
    <recommendedName>
        <fullName evidence="6">Peptide-N(4)-(N-acetyl-beta-glucosaminyl)asparagine amidase</fullName>
        <ecNumber evidence="5">3.5.1.52</ecNumber>
    </recommendedName>
    <alternativeName>
        <fullName evidence="10">Peptide:N-glycanase</fullName>
    </alternativeName>
</protein>
<dbReference type="Gene3D" id="2.60.120.260">
    <property type="entry name" value="Galactose-binding domain-like"/>
    <property type="match status" value="1"/>
</dbReference>
<dbReference type="GO" id="GO:0005829">
    <property type="term" value="C:cytosol"/>
    <property type="evidence" value="ECO:0007669"/>
    <property type="project" value="TreeGrafter"/>
</dbReference>
<evidence type="ECO:0000259" key="12">
    <source>
        <dbReference type="SMART" id="SM00460"/>
    </source>
</evidence>
<evidence type="ECO:0000256" key="2">
    <source>
        <dbReference type="ARBA" id="ARBA00001947"/>
    </source>
</evidence>
<evidence type="ECO:0000256" key="1">
    <source>
        <dbReference type="ARBA" id="ARBA00001650"/>
    </source>
</evidence>
<proteinExistence type="inferred from homology"/>
<dbReference type="SUPFAM" id="SSF54001">
    <property type="entry name" value="Cysteine proteinases"/>
    <property type="match status" value="1"/>
</dbReference>
<feature type="region of interest" description="Disordered" evidence="11">
    <location>
        <begin position="271"/>
        <end position="333"/>
    </location>
</feature>
<dbReference type="Gene3D" id="2.20.25.10">
    <property type="match status" value="1"/>
</dbReference>
<gene>
    <name evidence="13" type="ORF">WJX73_007396</name>
</gene>
<organism evidence="13 14">
    <name type="scientific">Symbiochloris irregularis</name>
    <dbReference type="NCBI Taxonomy" id="706552"/>
    <lineage>
        <taxon>Eukaryota</taxon>
        <taxon>Viridiplantae</taxon>
        <taxon>Chlorophyta</taxon>
        <taxon>core chlorophytes</taxon>
        <taxon>Trebouxiophyceae</taxon>
        <taxon>Trebouxiales</taxon>
        <taxon>Trebouxiaceae</taxon>
        <taxon>Symbiochloris</taxon>
    </lineage>
</organism>
<evidence type="ECO:0000256" key="4">
    <source>
        <dbReference type="ARBA" id="ARBA00009390"/>
    </source>
</evidence>
<evidence type="ECO:0000256" key="10">
    <source>
        <dbReference type="ARBA" id="ARBA00032901"/>
    </source>
</evidence>
<evidence type="ECO:0000256" key="9">
    <source>
        <dbReference type="ARBA" id="ARBA00022833"/>
    </source>
</evidence>
<dbReference type="EC" id="3.5.1.52" evidence="5"/>
<accession>A0AAW1NX72</accession>
<keyword evidence="14" id="KW-1185">Reference proteome</keyword>
<evidence type="ECO:0000256" key="3">
    <source>
        <dbReference type="ARBA" id="ARBA00004496"/>
    </source>
</evidence>
<evidence type="ECO:0000313" key="14">
    <source>
        <dbReference type="Proteomes" id="UP001465755"/>
    </source>
</evidence>
<evidence type="ECO:0000256" key="11">
    <source>
        <dbReference type="SAM" id="MobiDB-lite"/>
    </source>
</evidence>